<reference evidence="2 3" key="1">
    <citation type="submission" date="2024-11" db="EMBL/GenBank/DDBJ databases">
        <title>The Natural Products Discovery Center: Release of the First 8490 Sequenced Strains for Exploring Actinobacteria Biosynthetic Diversity.</title>
        <authorList>
            <person name="Kalkreuter E."/>
            <person name="Kautsar S.A."/>
            <person name="Yang D."/>
            <person name="Bader C.D."/>
            <person name="Teijaro C.N."/>
            <person name="Fluegel L."/>
            <person name="Davis C.M."/>
            <person name="Simpson J.R."/>
            <person name="Lauterbach L."/>
            <person name="Steele A.D."/>
            <person name="Gui C."/>
            <person name="Meng S."/>
            <person name="Li G."/>
            <person name="Viehrig K."/>
            <person name="Ye F."/>
            <person name="Su P."/>
            <person name="Kiefer A.F."/>
            <person name="Nichols A."/>
            <person name="Cepeda A.J."/>
            <person name="Yan W."/>
            <person name="Fan B."/>
            <person name="Jiang Y."/>
            <person name="Adhikari A."/>
            <person name="Zheng C.-J."/>
            <person name="Schuster L."/>
            <person name="Cowan T.M."/>
            <person name="Smanski M.J."/>
            <person name="Chevrette M.G."/>
            <person name="De Carvalho L.P.S."/>
            <person name="Shen B."/>
        </authorList>
    </citation>
    <scope>NUCLEOTIDE SEQUENCE [LARGE SCALE GENOMIC DNA]</scope>
    <source>
        <strain evidence="2 3">NPDC020863</strain>
    </source>
</reference>
<keyword evidence="1" id="KW-1133">Transmembrane helix</keyword>
<feature type="transmembrane region" description="Helical" evidence="1">
    <location>
        <begin position="12"/>
        <end position="30"/>
    </location>
</feature>
<dbReference type="Proteomes" id="UP001620295">
    <property type="component" value="Unassembled WGS sequence"/>
</dbReference>
<keyword evidence="1" id="KW-0812">Transmembrane</keyword>
<accession>A0ABW8M3C4</accession>
<keyword evidence="3" id="KW-1185">Reference proteome</keyword>
<gene>
    <name evidence="2" type="ORF">ACI2L5_46780</name>
</gene>
<evidence type="ECO:0000256" key="1">
    <source>
        <dbReference type="SAM" id="Phobius"/>
    </source>
</evidence>
<evidence type="ECO:0000313" key="3">
    <source>
        <dbReference type="Proteomes" id="UP001620295"/>
    </source>
</evidence>
<evidence type="ECO:0008006" key="4">
    <source>
        <dbReference type="Google" id="ProtNLM"/>
    </source>
</evidence>
<sequence length="213" mass="23103">MSLTSIKPNHSKRIAVILTLALGAGIWWTISDSSPDNQEARIPARICHNRISGEKATPLLLTKGSKYEEDADSFGGWSSFGTCEAKVGNRRLYVGYQDALGHKRSYQPKGIPVSLGNAYGSLTTGGGINLYVACTNTPRTVTEWLLIGANATMVGDEIEAGKKLNKSTRGLRALTEFTAQAVRDLTQDWFKCPGADQLPDGPVTIHWDKPAVR</sequence>
<protein>
    <recommendedName>
        <fullName evidence="4">Secreted protein</fullName>
    </recommendedName>
</protein>
<organism evidence="2 3">
    <name type="scientific">Streptomyces milbemycinicus</name>
    <dbReference type="NCBI Taxonomy" id="476552"/>
    <lineage>
        <taxon>Bacteria</taxon>
        <taxon>Bacillati</taxon>
        <taxon>Actinomycetota</taxon>
        <taxon>Actinomycetes</taxon>
        <taxon>Kitasatosporales</taxon>
        <taxon>Streptomycetaceae</taxon>
        <taxon>Streptomyces</taxon>
    </lineage>
</organism>
<evidence type="ECO:0000313" key="2">
    <source>
        <dbReference type="EMBL" id="MFK4272338.1"/>
    </source>
</evidence>
<dbReference type="RefSeq" id="WP_404748720.1">
    <property type="nucleotide sequence ID" value="NZ_JBJDQH010000025.1"/>
</dbReference>
<comment type="caution">
    <text evidence="2">The sequence shown here is derived from an EMBL/GenBank/DDBJ whole genome shotgun (WGS) entry which is preliminary data.</text>
</comment>
<proteinExistence type="predicted"/>
<dbReference type="EMBL" id="JBJDQH010000025">
    <property type="protein sequence ID" value="MFK4272338.1"/>
    <property type="molecule type" value="Genomic_DNA"/>
</dbReference>
<name>A0ABW8M3C4_9ACTN</name>
<keyword evidence="1" id="KW-0472">Membrane</keyword>